<feature type="domain" description="TonB C-terminal" evidence="2">
    <location>
        <begin position="70"/>
        <end position="130"/>
    </location>
</feature>
<name>A0A9E2L4B8_9BACT</name>
<evidence type="ECO:0000259" key="2">
    <source>
        <dbReference type="Pfam" id="PF03544"/>
    </source>
</evidence>
<dbReference type="InterPro" id="IPR051045">
    <property type="entry name" value="TonB-dependent_transducer"/>
</dbReference>
<dbReference type="GO" id="GO:0055085">
    <property type="term" value="P:transmembrane transport"/>
    <property type="evidence" value="ECO:0007669"/>
    <property type="project" value="InterPro"/>
</dbReference>
<keyword evidence="1" id="KW-0732">Signal</keyword>
<comment type="caution">
    <text evidence="3">The sequence shown here is derived from an EMBL/GenBank/DDBJ whole genome shotgun (WGS) entry which is preliminary data.</text>
</comment>
<reference evidence="3" key="2">
    <citation type="submission" date="2021-04" db="EMBL/GenBank/DDBJ databases">
        <authorList>
            <person name="Gilroy R."/>
        </authorList>
    </citation>
    <scope>NUCLEOTIDE SEQUENCE</scope>
    <source>
        <strain evidence="3">G3-2149</strain>
    </source>
</reference>
<evidence type="ECO:0000313" key="4">
    <source>
        <dbReference type="Proteomes" id="UP000823865"/>
    </source>
</evidence>
<dbReference type="SUPFAM" id="SSF74653">
    <property type="entry name" value="TolA/TonB C-terminal domain"/>
    <property type="match status" value="1"/>
</dbReference>
<accession>A0A9E2L4B8</accession>
<dbReference type="PANTHER" id="PTHR33446">
    <property type="entry name" value="PROTEIN TONB-RELATED"/>
    <property type="match status" value="1"/>
</dbReference>
<dbReference type="GO" id="GO:0098797">
    <property type="term" value="C:plasma membrane protein complex"/>
    <property type="evidence" value="ECO:0007669"/>
    <property type="project" value="TreeGrafter"/>
</dbReference>
<feature type="signal peptide" evidence="1">
    <location>
        <begin position="1"/>
        <end position="24"/>
    </location>
</feature>
<sequence>MKKRIFLALVLGICLPFLSCQMMAKNDAKSQVVLLDTARYDYQVEFSCKFHYLFLSKIQWPQGVADTHKVVQCEATISSEGKFTDIRITDSGGEAFDAEVQRVLKEFPPILPAWKDGQPTASTCKLTLVFDKAEWEKHEADEKVEQEMIDSGKLRIHPFENPEFPGGIEALKKFMYSSFDANMPKGSVIYTFSIGTDGKMSNIECVRSPETYTEAQLQQVHDVMDRMSKEIRWTPGKEYGAYQEIKYSLPFRFK</sequence>
<dbReference type="EMBL" id="JAHLFU010000041">
    <property type="protein sequence ID" value="MBU3852685.1"/>
    <property type="molecule type" value="Genomic_DNA"/>
</dbReference>
<feature type="chain" id="PRO_5039523961" evidence="1">
    <location>
        <begin position="25"/>
        <end position="254"/>
    </location>
</feature>
<dbReference type="Pfam" id="PF03544">
    <property type="entry name" value="TonB_C"/>
    <property type="match status" value="1"/>
</dbReference>
<dbReference type="Gene3D" id="3.30.1150.10">
    <property type="match status" value="2"/>
</dbReference>
<dbReference type="GO" id="GO:0031992">
    <property type="term" value="F:energy transducer activity"/>
    <property type="evidence" value="ECO:0007669"/>
    <property type="project" value="TreeGrafter"/>
</dbReference>
<evidence type="ECO:0000313" key="3">
    <source>
        <dbReference type="EMBL" id="MBU3852685.1"/>
    </source>
</evidence>
<dbReference type="Proteomes" id="UP000823865">
    <property type="component" value="Unassembled WGS sequence"/>
</dbReference>
<evidence type="ECO:0000256" key="1">
    <source>
        <dbReference type="SAM" id="SignalP"/>
    </source>
</evidence>
<reference evidence="3" key="1">
    <citation type="journal article" date="2021" name="PeerJ">
        <title>Extensive microbial diversity within the chicken gut microbiome revealed by metagenomics and culture.</title>
        <authorList>
            <person name="Gilroy R."/>
            <person name="Ravi A."/>
            <person name="Getino M."/>
            <person name="Pursley I."/>
            <person name="Horton D.L."/>
            <person name="Alikhan N.F."/>
            <person name="Baker D."/>
            <person name="Gharbi K."/>
            <person name="Hall N."/>
            <person name="Watson M."/>
            <person name="Adriaenssens E.M."/>
            <person name="Foster-Nyarko E."/>
            <person name="Jarju S."/>
            <person name="Secka A."/>
            <person name="Antonio M."/>
            <person name="Oren A."/>
            <person name="Chaudhuri R.R."/>
            <person name="La Ragione R."/>
            <person name="Hildebrand F."/>
            <person name="Pallen M.J."/>
        </authorList>
    </citation>
    <scope>NUCLEOTIDE SEQUENCE</scope>
    <source>
        <strain evidence="3">G3-2149</strain>
    </source>
</reference>
<dbReference type="PANTHER" id="PTHR33446:SF2">
    <property type="entry name" value="PROTEIN TONB"/>
    <property type="match status" value="1"/>
</dbReference>
<dbReference type="AlphaFoldDB" id="A0A9E2L4B8"/>
<gene>
    <name evidence="3" type="ORF">H9789_02420</name>
</gene>
<protein>
    <submittedName>
        <fullName evidence="3">Energy transducer TonB</fullName>
    </submittedName>
</protein>
<dbReference type="InterPro" id="IPR037682">
    <property type="entry name" value="TonB_C"/>
</dbReference>
<proteinExistence type="predicted"/>
<organism evidence="3 4">
    <name type="scientific">Candidatus Paraprevotella stercoravium</name>
    <dbReference type="NCBI Taxonomy" id="2838725"/>
    <lineage>
        <taxon>Bacteria</taxon>
        <taxon>Pseudomonadati</taxon>
        <taxon>Bacteroidota</taxon>
        <taxon>Bacteroidia</taxon>
        <taxon>Bacteroidales</taxon>
        <taxon>Prevotellaceae</taxon>
        <taxon>Paraprevotella</taxon>
    </lineage>
</organism>